<dbReference type="InterPro" id="IPR045079">
    <property type="entry name" value="Oxoprolinase-like"/>
</dbReference>
<sequence>MRDANTQPLDPVTFEVLKNSFITAVDQMSEQMLRTCYSFVIYNRDFSNGLHDADGNSVAQGNQDIAVHVGTLHFTCKDVIRVFGGEMMPGDVYAINDPYAGGTHFSDVRLVRPIFDDDTLVGFSQSNGHWSDLGGSVPGSFDVSARDMFREAVRITPVRLFRQGEFCHDVAGMIAANTRDPASIIGDIHSQASATQVAEREVLRLIGKYGRDAVLQGMEEVQDYVERAVRQRISALPDGTWETVDYIDRDPGQGEGMIPIHIKMTIKGDRILYDFAGSHPTISSIYNSAPGATFSAVVAGMKTFFPDLPLNSGFYRVIDIDAPDNTVVSAEWPVAVTGFLMPFEKIMNAIFEMWSEIMPDRAIACAFNLEYLLAGGTDLRTPEKPMFMFYEWLPGGWGGRNGKDGSDVTTACFGTGLMSQPNEGNERVNPTRTSEFQILRDSAGPGKWRGGCGVQKTSVLLESENAVMSYICDRERAVVWGVEGGLPSMPHGLSIRREGETEAKWLGSVFSDYPVSTGDEFARPTAGGGGFGDPLDRDPARVLEDVIDDYVSIERAARDYGVAIREVDAELCEFEIDADATEAMRAEIRAERVGWARMDPEAVAKLYRDGEIDALDAVRRYAVILDWESGALLPKTTEQFRESYEKRTVVNWT</sequence>
<dbReference type="PANTHER" id="PTHR11365:SF23">
    <property type="entry name" value="HYPOTHETICAL 5-OXOPROLINASE (EUROFUNG)-RELATED"/>
    <property type="match status" value="1"/>
</dbReference>
<dbReference type="GO" id="GO:0017168">
    <property type="term" value="F:5-oxoprolinase (ATP-hydrolyzing) activity"/>
    <property type="evidence" value="ECO:0007669"/>
    <property type="project" value="TreeGrafter"/>
</dbReference>
<evidence type="ECO:0000259" key="1">
    <source>
        <dbReference type="Pfam" id="PF02538"/>
    </source>
</evidence>
<dbReference type="PANTHER" id="PTHR11365">
    <property type="entry name" value="5-OXOPROLINASE RELATED"/>
    <property type="match status" value="1"/>
</dbReference>
<protein>
    <submittedName>
        <fullName evidence="2">Acetophenone carboxylase delta subunit</fullName>
        <ecNumber evidence="2">6.4.1.8</ecNumber>
    </submittedName>
</protein>
<dbReference type="AlphaFoldDB" id="A0A1X6Y3V8"/>
<dbReference type="OrthoDB" id="9761586at2"/>
<evidence type="ECO:0000313" key="2">
    <source>
        <dbReference type="EMBL" id="SLN09906.1"/>
    </source>
</evidence>
<gene>
    <name evidence="2" type="primary">apc4_1</name>
    <name evidence="2" type="ORF">ROJ8625_00124</name>
</gene>
<reference evidence="2 3" key="1">
    <citation type="submission" date="2017-03" db="EMBL/GenBank/DDBJ databases">
        <authorList>
            <person name="Afonso C.L."/>
            <person name="Miller P.J."/>
            <person name="Scott M.A."/>
            <person name="Spackman E."/>
            <person name="Goraichik I."/>
            <person name="Dimitrov K.M."/>
            <person name="Suarez D.L."/>
            <person name="Swayne D.E."/>
        </authorList>
    </citation>
    <scope>NUCLEOTIDE SEQUENCE [LARGE SCALE GENOMIC DNA]</scope>
    <source>
        <strain evidence="2 3">CECT 8625</strain>
    </source>
</reference>
<keyword evidence="2" id="KW-0436">Ligase</keyword>
<name>A0A1X6Y3V8_9RHOB</name>
<dbReference type="InterPro" id="IPR003692">
    <property type="entry name" value="Hydantoinase_B"/>
</dbReference>
<proteinExistence type="predicted"/>
<dbReference type="GO" id="GO:0005829">
    <property type="term" value="C:cytosol"/>
    <property type="evidence" value="ECO:0007669"/>
    <property type="project" value="TreeGrafter"/>
</dbReference>
<dbReference type="Pfam" id="PF02538">
    <property type="entry name" value="Hydantoinase_B"/>
    <property type="match status" value="1"/>
</dbReference>
<organism evidence="2 3">
    <name type="scientific">Roseivivax jejudonensis</name>
    <dbReference type="NCBI Taxonomy" id="1529041"/>
    <lineage>
        <taxon>Bacteria</taxon>
        <taxon>Pseudomonadati</taxon>
        <taxon>Pseudomonadota</taxon>
        <taxon>Alphaproteobacteria</taxon>
        <taxon>Rhodobacterales</taxon>
        <taxon>Roseobacteraceae</taxon>
        <taxon>Roseivivax</taxon>
    </lineage>
</organism>
<dbReference type="RefSeq" id="WP_085789916.1">
    <property type="nucleotide sequence ID" value="NZ_FWFK01000001.1"/>
</dbReference>
<feature type="domain" description="Hydantoinase B/oxoprolinase" evidence="1">
    <location>
        <begin position="10"/>
        <end position="534"/>
    </location>
</feature>
<dbReference type="GO" id="GO:0006749">
    <property type="term" value="P:glutathione metabolic process"/>
    <property type="evidence" value="ECO:0007669"/>
    <property type="project" value="TreeGrafter"/>
</dbReference>
<dbReference type="EMBL" id="FWFK01000001">
    <property type="protein sequence ID" value="SLN09906.1"/>
    <property type="molecule type" value="Genomic_DNA"/>
</dbReference>
<dbReference type="Proteomes" id="UP000193570">
    <property type="component" value="Unassembled WGS sequence"/>
</dbReference>
<keyword evidence="3" id="KW-1185">Reference proteome</keyword>
<evidence type="ECO:0000313" key="3">
    <source>
        <dbReference type="Proteomes" id="UP000193570"/>
    </source>
</evidence>
<dbReference type="EC" id="6.4.1.8" evidence="2"/>
<dbReference type="GO" id="GO:0016874">
    <property type="term" value="F:ligase activity"/>
    <property type="evidence" value="ECO:0007669"/>
    <property type="project" value="UniProtKB-KW"/>
</dbReference>
<accession>A0A1X6Y3V8</accession>